<name>A0A4R5M598_9BURK</name>
<dbReference type="Proteomes" id="UP000295722">
    <property type="component" value="Unassembled WGS sequence"/>
</dbReference>
<protein>
    <submittedName>
        <fullName evidence="1">Uncharacterized protein</fullName>
    </submittedName>
</protein>
<gene>
    <name evidence="1" type="ORF">EYW47_22335</name>
</gene>
<proteinExistence type="predicted"/>
<evidence type="ECO:0000313" key="1">
    <source>
        <dbReference type="EMBL" id="TDG21115.1"/>
    </source>
</evidence>
<evidence type="ECO:0000313" key="2">
    <source>
        <dbReference type="Proteomes" id="UP000295722"/>
    </source>
</evidence>
<accession>A0A4R5M598</accession>
<comment type="caution">
    <text evidence="1">The sequence shown here is derived from an EMBL/GenBank/DDBJ whole genome shotgun (WGS) entry which is preliminary data.</text>
</comment>
<dbReference type="RefSeq" id="WP_133197025.1">
    <property type="nucleotide sequence ID" value="NZ_JBHUCW010000022.1"/>
</dbReference>
<dbReference type="AlphaFoldDB" id="A0A4R5M598"/>
<sequence>MAAKSYSLADFNRRRGNESWTRVAEYTDFQRFANFVNYASNQEHVKFGEYAMGQVKKFYPEVEREAGPGASQRGAFLIWLDTGATQQFVSLYRESGDLVKVWTCQAAPEQPDVPAPTVLDGAGCLTRLGLIALGARENVRLPYPAQEDKAFMWKAPSFHPLQVLENVYQRVVRKAGHDAISDQVQAQTETLARYFIQDPGSPALFRYKPLDAFEGQHLAAVKMNHLIDSFYLFRLLVNYRAEANEAISDDLRAELSGDLTKLLHNGDRAKMKWLSEWLTKKIGALGATANALNANGKQRVIFFLKGGRALNYFLGTPEKGENDWDTQVVINPNLPPTEWYQCLAEVHDALLFDLETFKVEFTQLVEQNAPQFSAYLQNAAPQEIDDEEIDEHDAGDDDSLKEHANCKAELIDIGIPRRDSPSALEEWTHLSTPGALLQSDGVIYPHREYYLSEYLMMVRDAFTSDEVRKAPKRITRLGLILQSDRGREAPSAAQQKRLAALPGTARLLTDFEDAGKRELFNLIVAQFVEAYNLHQDTELAVHFDNECVTMIGRRPALPPALDGLLDTNQKEIASIVAVAHHLSVRMDEHYGHRNQFFEERLPFFTEFVQNLSRITHAGLQNVGAQFAVAGSYASRLHAKHLRIQVDGLEPIRRVLIKLQCTQGSNRATVMNAVREDIRRAAEATGKLSVVDASEGDKQSLLIYWTEKVKISDFTYAPLVMKVRVAEQKGAQLPVLSSIEAMPVLDPRYLVADYLKKTSKIDERGARRVLASATAAVSEMLSRFDFDSDDPD</sequence>
<dbReference type="EMBL" id="SMRP01000012">
    <property type="protein sequence ID" value="TDG21115.1"/>
    <property type="molecule type" value="Genomic_DNA"/>
</dbReference>
<reference evidence="1 2" key="1">
    <citation type="submission" date="2019-03" db="EMBL/GenBank/DDBJ databases">
        <title>Paraburkholderia sp. 4M-K11, isolated from subtropical forest soil.</title>
        <authorList>
            <person name="Gao Z.-H."/>
            <person name="Qiu L.-H."/>
        </authorList>
    </citation>
    <scope>NUCLEOTIDE SEQUENCE [LARGE SCALE GENOMIC DNA]</scope>
    <source>
        <strain evidence="1 2">4M-K11</strain>
    </source>
</reference>
<dbReference type="OrthoDB" id="7051268at2"/>
<keyword evidence="2" id="KW-1185">Reference proteome</keyword>
<organism evidence="1 2">
    <name type="scientific">Paraburkholderia silviterrae</name>
    <dbReference type="NCBI Taxonomy" id="2528715"/>
    <lineage>
        <taxon>Bacteria</taxon>
        <taxon>Pseudomonadati</taxon>
        <taxon>Pseudomonadota</taxon>
        <taxon>Betaproteobacteria</taxon>
        <taxon>Burkholderiales</taxon>
        <taxon>Burkholderiaceae</taxon>
        <taxon>Paraburkholderia</taxon>
    </lineage>
</organism>